<proteinExistence type="predicted"/>
<keyword evidence="4" id="KW-1185">Reference proteome</keyword>
<dbReference type="Pfam" id="PF13439">
    <property type="entry name" value="Glyco_transf_4"/>
    <property type="match status" value="1"/>
</dbReference>
<dbReference type="Gene3D" id="3.40.50.2000">
    <property type="entry name" value="Glycogen Phosphorylase B"/>
    <property type="match status" value="2"/>
</dbReference>
<evidence type="ECO:0000313" key="3">
    <source>
        <dbReference type="EMBL" id="AUN95717.1"/>
    </source>
</evidence>
<dbReference type="CDD" id="cd03801">
    <property type="entry name" value="GT4_PimA-like"/>
    <property type="match status" value="1"/>
</dbReference>
<feature type="domain" description="Glycosyltransferase subfamily 4-like N-terminal" evidence="2">
    <location>
        <begin position="62"/>
        <end position="205"/>
    </location>
</feature>
<dbReference type="Proteomes" id="UP000242205">
    <property type="component" value="Chromosome"/>
</dbReference>
<gene>
    <name evidence="3" type="ORF">C0099_12710</name>
</gene>
<dbReference type="KEGG" id="atw:C0099_12710"/>
<organism evidence="3 4">
    <name type="scientific">Pseudazoarcus pumilus</name>
    <dbReference type="NCBI Taxonomy" id="2067960"/>
    <lineage>
        <taxon>Bacteria</taxon>
        <taxon>Pseudomonadati</taxon>
        <taxon>Pseudomonadota</taxon>
        <taxon>Betaproteobacteria</taxon>
        <taxon>Rhodocyclales</taxon>
        <taxon>Zoogloeaceae</taxon>
        <taxon>Pseudazoarcus</taxon>
    </lineage>
</organism>
<dbReference type="AlphaFoldDB" id="A0A2I6S8Z1"/>
<dbReference type="InterPro" id="IPR050194">
    <property type="entry name" value="Glycosyltransferase_grp1"/>
</dbReference>
<dbReference type="GO" id="GO:0016757">
    <property type="term" value="F:glycosyltransferase activity"/>
    <property type="evidence" value="ECO:0007669"/>
    <property type="project" value="InterPro"/>
</dbReference>
<evidence type="ECO:0000313" key="4">
    <source>
        <dbReference type="Proteomes" id="UP000242205"/>
    </source>
</evidence>
<evidence type="ECO:0000259" key="2">
    <source>
        <dbReference type="Pfam" id="PF13439"/>
    </source>
</evidence>
<accession>A0A2I6S8Z1</accession>
<dbReference type="Pfam" id="PF00534">
    <property type="entry name" value="Glycos_transf_1"/>
    <property type="match status" value="1"/>
</dbReference>
<dbReference type="PANTHER" id="PTHR45947">
    <property type="entry name" value="SULFOQUINOVOSYL TRANSFERASE SQD2"/>
    <property type="match status" value="1"/>
</dbReference>
<dbReference type="EMBL" id="CP025682">
    <property type="protein sequence ID" value="AUN95717.1"/>
    <property type="molecule type" value="Genomic_DNA"/>
</dbReference>
<protein>
    <recommendedName>
        <fullName evidence="5">Glycosyl transferase family 1</fullName>
    </recommendedName>
</protein>
<dbReference type="OrthoDB" id="484631at2"/>
<evidence type="ECO:0008006" key="5">
    <source>
        <dbReference type="Google" id="ProtNLM"/>
    </source>
</evidence>
<feature type="domain" description="Glycosyl transferase family 1" evidence="1">
    <location>
        <begin position="216"/>
        <end position="369"/>
    </location>
</feature>
<dbReference type="RefSeq" id="WP_102247762.1">
    <property type="nucleotide sequence ID" value="NZ_CP025682.1"/>
</dbReference>
<dbReference type="PANTHER" id="PTHR45947:SF13">
    <property type="entry name" value="TRANSFERASE"/>
    <property type="match status" value="1"/>
</dbReference>
<dbReference type="SUPFAM" id="SSF53756">
    <property type="entry name" value="UDP-Glycosyltransferase/glycogen phosphorylase"/>
    <property type="match status" value="1"/>
</dbReference>
<dbReference type="InterPro" id="IPR001296">
    <property type="entry name" value="Glyco_trans_1"/>
</dbReference>
<name>A0A2I6S8Z1_9RHOO</name>
<reference evidence="3 4" key="1">
    <citation type="submission" date="2018-01" db="EMBL/GenBank/DDBJ databases">
        <authorList>
            <person name="Fu G.-Y."/>
        </authorList>
    </citation>
    <scope>NUCLEOTIDE SEQUENCE [LARGE SCALE GENOMIC DNA]</scope>
    <source>
        <strain evidence="3 4">SY39</strain>
    </source>
</reference>
<evidence type="ECO:0000259" key="1">
    <source>
        <dbReference type="Pfam" id="PF00534"/>
    </source>
</evidence>
<sequence>MKPRVLLAHNYYRSRTPSGENICFELERLLLKRKGNLAGSFVRHSDQLEGWGIFGKLAGAASTPWNPFSARTLIGDIERCAPDVVHVHNTFPLLSPSIFRAIGNRTAKVLTLHNYRLFCAAAIPLREGRVCTECLDRRSSAPALKYGCYRGSRLATAPLALSISLHRAIGTWQHHVDAFIVLSEFQRGMVVAAGLSAEKVHVKPNYFPGNPAVVPWQQRGDYVVFVGRLSSEKGVSALIRAWRAWGDGAPELRIVGDGPLRAELEELARGAPVRFIGAVSPAGAHAEIAHARLLVLPSECFEGFPMTLCEALALGTPAGVSDLGPLPEIVENGVSGFTFEPGQPEALLAAVRRHWDDQPELERLGRGARAAFEARYTEEANYRMLMDIYQSAIEAAARA</sequence>
<dbReference type="InterPro" id="IPR028098">
    <property type="entry name" value="Glyco_trans_4-like_N"/>
</dbReference>